<organism evidence="10">
    <name type="scientific">Amblyomma triste</name>
    <name type="common">Neotropical tick</name>
    <dbReference type="NCBI Taxonomy" id="251400"/>
    <lineage>
        <taxon>Eukaryota</taxon>
        <taxon>Metazoa</taxon>
        <taxon>Ecdysozoa</taxon>
        <taxon>Arthropoda</taxon>
        <taxon>Chelicerata</taxon>
        <taxon>Arachnida</taxon>
        <taxon>Acari</taxon>
        <taxon>Parasitiformes</taxon>
        <taxon>Ixodida</taxon>
        <taxon>Ixodoidea</taxon>
        <taxon>Ixodidae</taxon>
        <taxon>Amblyomminae</taxon>
        <taxon>Amblyomma</taxon>
    </lineage>
</organism>
<name>A0A023GHD3_AMBTT</name>
<keyword evidence="6" id="KW-0862">Zinc</keyword>
<keyword evidence="7" id="KW-0482">Metalloprotease</keyword>
<evidence type="ECO:0000259" key="9">
    <source>
        <dbReference type="Pfam" id="PF05649"/>
    </source>
</evidence>
<sequence length="736" mass="84999">RSFWLHRRTRVNVLASYIFASCPQRAMLRLLVFAACLGVLPVSKGAQVITNTDAACNERACKELAEQVESQMGNATPCHNFHNYVCGKWHGDKELERRDLKEKAMKELAELLWKEPAAVVNGSNSTAKLITAFKSCIERGDDENALRASVRKVLSHYELPEWPVLAGESKDKNRTAYQYILMTTGPRPLISYTVLHRKDEVKIRLTAPSGFYVFPTDYYTDYSDSPADDEIKSESISEDDAPNPYEQAYNTFIKDSISLLDERVADGYATQVANEIIEFEKSLSQLATQEKKRPMNVSLSELSRHMGDEFPIANILRRDLQRAGISIEENMKVFVEDIEFFTHLNRLMKRSSSTTLVNYISWTKIREMAKAEGTLLHKIYLKYLKNVRSEPEEITDRNLACVRQLLQHNVMYTAVASYYSQAKFPKTSKEEVTKMMHFLKTAFLDVVERNKWMSEKMKEKASKRVSEMIVLIGYPDWIMNKSIVDSLYKFVPEVGEHESFASHFHWMEENDHFQKVLKEDFQKQYEEVVLQSHVDYKETENMLVYPAAALRTHFRGPPIPRSVNFATIGTVLVQLMTTAIGRFHGRHVDFWDTTTRNHFCNRSKCLDNTEECNDTKVFTTSCYQKLHDYFGARVSHMALQQSKRNYSDPFLLPGEIFTTEDKMFFIFFGSLYCPYSVREEIVQGRNDEQEDSFAQSLNEVSYNYDNFNSAFGCQQRRDQCRLMPPVTQTMPGANSC</sequence>
<dbReference type="Pfam" id="PF05649">
    <property type="entry name" value="Peptidase_M13_N"/>
    <property type="match status" value="1"/>
</dbReference>
<reference evidence="10" key="1">
    <citation type="submission" date="2014-03" db="EMBL/GenBank/DDBJ databases">
        <title>The sialotranscriptome of Amblyomma triste, Amblyomma parvum and Amblyomma cajennense ticks, uncovered by 454-based RNA-seq.</title>
        <authorList>
            <person name="Garcia G.R."/>
            <person name="Gardinassi L.G."/>
            <person name="Ribeiro J.M."/>
            <person name="Anatriello E."/>
            <person name="Ferreira B.R."/>
            <person name="Moreira H.N."/>
            <person name="Mafra C."/>
            <person name="Olegario M.M."/>
            <person name="Szabo P.J."/>
            <person name="Miranda-Santos I.K."/>
            <person name="Maruyama S.R."/>
        </authorList>
    </citation>
    <scope>NUCLEOTIDE SEQUENCE</scope>
    <source>
        <strain evidence="10">Mato Grasso do Sul</strain>
        <tissue evidence="10">Salivary glands</tissue>
    </source>
</reference>
<dbReference type="InterPro" id="IPR024079">
    <property type="entry name" value="MetalloPept_cat_dom_sf"/>
</dbReference>
<dbReference type="GO" id="GO:0046872">
    <property type="term" value="F:metal ion binding"/>
    <property type="evidence" value="ECO:0007669"/>
    <property type="project" value="UniProtKB-KW"/>
</dbReference>
<evidence type="ECO:0000256" key="1">
    <source>
        <dbReference type="ARBA" id="ARBA00001947"/>
    </source>
</evidence>
<dbReference type="PROSITE" id="PS51885">
    <property type="entry name" value="NEPRILYSIN"/>
    <property type="match status" value="1"/>
</dbReference>
<evidence type="ECO:0000256" key="3">
    <source>
        <dbReference type="ARBA" id="ARBA00022670"/>
    </source>
</evidence>
<dbReference type="Gene3D" id="3.40.390.10">
    <property type="entry name" value="Collagenase (Catalytic Domain)"/>
    <property type="match status" value="1"/>
</dbReference>
<dbReference type="GO" id="GO:0004222">
    <property type="term" value="F:metalloendopeptidase activity"/>
    <property type="evidence" value="ECO:0007669"/>
    <property type="project" value="InterPro"/>
</dbReference>
<evidence type="ECO:0000256" key="6">
    <source>
        <dbReference type="ARBA" id="ARBA00022833"/>
    </source>
</evidence>
<dbReference type="EMBL" id="GBBM01003288">
    <property type="protein sequence ID" value="JAC32130.1"/>
    <property type="molecule type" value="mRNA"/>
</dbReference>
<dbReference type="Gene3D" id="1.10.1380.10">
    <property type="entry name" value="Neutral endopeptidase , domain2"/>
    <property type="match status" value="1"/>
</dbReference>
<keyword evidence="5" id="KW-0378">Hydrolase</keyword>
<accession>A0A023GHD3</accession>
<feature type="non-terminal residue" evidence="10">
    <location>
        <position position="1"/>
    </location>
</feature>
<feature type="domain" description="Peptidase M13 N-terminal" evidence="9">
    <location>
        <begin position="77"/>
        <end position="475"/>
    </location>
</feature>
<dbReference type="InterPro" id="IPR000718">
    <property type="entry name" value="Peptidase_M13"/>
</dbReference>
<evidence type="ECO:0000313" key="10">
    <source>
        <dbReference type="EMBL" id="JAC32130.1"/>
    </source>
</evidence>
<keyword evidence="4" id="KW-0479">Metal-binding</keyword>
<evidence type="ECO:0000256" key="4">
    <source>
        <dbReference type="ARBA" id="ARBA00022723"/>
    </source>
</evidence>
<dbReference type="InterPro" id="IPR018497">
    <property type="entry name" value="Peptidase_M13_C"/>
</dbReference>
<feature type="domain" description="Peptidase M13 C-terminal" evidence="8">
    <location>
        <begin position="536"/>
        <end position="715"/>
    </location>
</feature>
<dbReference type="Pfam" id="PF01431">
    <property type="entry name" value="Peptidase_M13"/>
    <property type="match status" value="1"/>
</dbReference>
<evidence type="ECO:0000259" key="8">
    <source>
        <dbReference type="Pfam" id="PF01431"/>
    </source>
</evidence>
<protein>
    <submittedName>
        <fullName evidence="10">Putative m13 family peptidase</fullName>
    </submittedName>
</protein>
<dbReference type="SUPFAM" id="SSF55486">
    <property type="entry name" value="Metalloproteases ('zincins'), catalytic domain"/>
    <property type="match status" value="1"/>
</dbReference>
<evidence type="ECO:0000256" key="7">
    <source>
        <dbReference type="ARBA" id="ARBA00023049"/>
    </source>
</evidence>
<evidence type="ECO:0000256" key="2">
    <source>
        <dbReference type="ARBA" id="ARBA00007357"/>
    </source>
</evidence>
<proteinExistence type="evidence at transcript level"/>
<comment type="similarity">
    <text evidence="2">Belongs to the peptidase M13 family.</text>
</comment>
<dbReference type="AlphaFoldDB" id="A0A023GHD3"/>
<dbReference type="GO" id="GO:0016485">
    <property type="term" value="P:protein processing"/>
    <property type="evidence" value="ECO:0007669"/>
    <property type="project" value="TreeGrafter"/>
</dbReference>
<evidence type="ECO:0000256" key="5">
    <source>
        <dbReference type="ARBA" id="ARBA00022801"/>
    </source>
</evidence>
<dbReference type="InterPro" id="IPR042089">
    <property type="entry name" value="Peptidase_M13_dom_2"/>
</dbReference>
<keyword evidence="3" id="KW-0645">Protease</keyword>
<dbReference type="PANTHER" id="PTHR11733">
    <property type="entry name" value="ZINC METALLOPROTEASE FAMILY M13 NEPRILYSIN-RELATED"/>
    <property type="match status" value="1"/>
</dbReference>
<dbReference type="GO" id="GO:0005886">
    <property type="term" value="C:plasma membrane"/>
    <property type="evidence" value="ECO:0007669"/>
    <property type="project" value="TreeGrafter"/>
</dbReference>
<dbReference type="PANTHER" id="PTHR11733:SF167">
    <property type="entry name" value="FI17812P1-RELATED"/>
    <property type="match status" value="1"/>
</dbReference>
<comment type="cofactor">
    <cofactor evidence="1">
        <name>Zn(2+)</name>
        <dbReference type="ChEBI" id="CHEBI:29105"/>
    </cofactor>
</comment>
<dbReference type="InterPro" id="IPR008753">
    <property type="entry name" value="Peptidase_M13_N"/>
</dbReference>